<evidence type="ECO:0000256" key="1">
    <source>
        <dbReference type="ARBA" id="ARBA00004651"/>
    </source>
</evidence>
<comment type="caution">
    <text evidence="7">The sequence shown here is derived from an EMBL/GenBank/DDBJ whole genome shotgun (WGS) entry which is preliminary data.</text>
</comment>
<sequence>MSLGRVTIFPPYPKAKPDATFGDRLKDFMTWLQATRPMRALKHWSERRGGTLASGMAYSALFSVFAALLVFFSVIGLVLGSNKELMGQLIDSLADMVPGLIAVGDEQGVVKAEDLMNLETGSSFTIAGIIALLSSLWTAMNFLNGSRLAIRGMFDLPAAPERSMAITRLTDLGLMIAGALMLILAVGVVAAGSGAATWLLRDVLHLDLGIVTGILIRLAGMVVTLAVYTVAVAGMLRVLSQIRIPAKTLWSGSLLGGIAIGILTYLGSALLGGASSNPLIATFATILGVLIFFNFLCMVLLITAAWVKVTMDDLGQAPRFLTLEEAERVTHEAELNARRDRLATQRLRLEAEMEALPRWRRRKARRAYEQVIYDQVELENEIRAVRMGYDPIKVAAEREDVDEDQVRVRR</sequence>
<dbReference type="InterPro" id="IPR017039">
    <property type="entry name" value="Virul_fac_BrkB"/>
</dbReference>
<name>A0ABW5UWQ7_9MICO</name>
<reference evidence="8" key="1">
    <citation type="journal article" date="2019" name="Int. J. Syst. Evol. Microbiol.">
        <title>The Global Catalogue of Microorganisms (GCM) 10K type strain sequencing project: providing services to taxonomists for standard genome sequencing and annotation.</title>
        <authorList>
            <consortium name="The Broad Institute Genomics Platform"/>
            <consortium name="The Broad Institute Genome Sequencing Center for Infectious Disease"/>
            <person name="Wu L."/>
            <person name="Ma J."/>
        </authorList>
    </citation>
    <scope>NUCLEOTIDE SEQUENCE [LARGE SCALE GENOMIC DNA]</scope>
    <source>
        <strain evidence="8">TISTR 1514</strain>
    </source>
</reference>
<evidence type="ECO:0000256" key="5">
    <source>
        <dbReference type="ARBA" id="ARBA00023136"/>
    </source>
</evidence>
<keyword evidence="3 6" id="KW-0812">Transmembrane</keyword>
<evidence type="ECO:0000256" key="3">
    <source>
        <dbReference type="ARBA" id="ARBA00022692"/>
    </source>
</evidence>
<feature type="transmembrane region" description="Helical" evidence="6">
    <location>
        <begin position="248"/>
        <end position="267"/>
    </location>
</feature>
<keyword evidence="2" id="KW-1003">Cell membrane</keyword>
<evidence type="ECO:0000313" key="8">
    <source>
        <dbReference type="Proteomes" id="UP001597492"/>
    </source>
</evidence>
<feature type="transmembrane region" description="Helical" evidence="6">
    <location>
        <begin position="279"/>
        <end position="307"/>
    </location>
</feature>
<organism evidence="7 8">
    <name type="scientific">Gulosibacter faecalis</name>
    <dbReference type="NCBI Taxonomy" id="272240"/>
    <lineage>
        <taxon>Bacteria</taxon>
        <taxon>Bacillati</taxon>
        <taxon>Actinomycetota</taxon>
        <taxon>Actinomycetes</taxon>
        <taxon>Micrococcales</taxon>
        <taxon>Microbacteriaceae</taxon>
        <taxon>Gulosibacter</taxon>
    </lineage>
</organism>
<keyword evidence="5 6" id="KW-0472">Membrane</keyword>
<feature type="transmembrane region" description="Helical" evidence="6">
    <location>
        <begin position="124"/>
        <end position="143"/>
    </location>
</feature>
<feature type="transmembrane region" description="Helical" evidence="6">
    <location>
        <begin position="214"/>
        <end position="236"/>
    </location>
</feature>
<protein>
    <submittedName>
        <fullName evidence="7">YihY/virulence factor BrkB family protein</fullName>
    </submittedName>
</protein>
<evidence type="ECO:0000256" key="6">
    <source>
        <dbReference type="SAM" id="Phobius"/>
    </source>
</evidence>
<feature type="transmembrane region" description="Helical" evidence="6">
    <location>
        <begin position="57"/>
        <end position="79"/>
    </location>
</feature>
<dbReference type="RefSeq" id="WP_019618148.1">
    <property type="nucleotide sequence ID" value="NZ_JBHUNE010000003.1"/>
</dbReference>
<evidence type="ECO:0000313" key="7">
    <source>
        <dbReference type="EMBL" id="MFD2757863.1"/>
    </source>
</evidence>
<keyword evidence="4 6" id="KW-1133">Transmembrane helix</keyword>
<keyword evidence="8" id="KW-1185">Reference proteome</keyword>
<dbReference type="Pfam" id="PF03631">
    <property type="entry name" value="Virul_fac_BrkB"/>
    <property type="match status" value="1"/>
</dbReference>
<comment type="subcellular location">
    <subcellularLocation>
        <location evidence="1">Cell membrane</location>
        <topology evidence="1">Multi-pass membrane protein</topology>
    </subcellularLocation>
</comment>
<evidence type="ECO:0000256" key="4">
    <source>
        <dbReference type="ARBA" id="ARBA00022989"/>
    </source>
</evidence>
<gene>
    <name evidence="7" type="ORF">ACFSW7_05680</name>
</gene>
<feature type="transmembrane region" description="Helical" evidence="6">
    <location>
        <begin position="172"/>
        <end position="194"/>
    </location>
</feature>
<dbReference type="Proteomes" id="UP001597492">
    <property type="component" value="Unassembled WGS sequence"/>
</dbReference>
<proteinExistence type="predicted"/>
<accession>A0ABW5UWQ7</accession>
<dbReference type="PANTHER" id="PTHR30213:SF1">
    <property type="entry name" value="INNER MEMBRANE PROTEIN YHJD"/>
    <property type="match status" value="1"/>
</dbReference>
<evidence type="ECO:0000256" key="2">
    <source>
        <dbReference type="ARBA" id="ARBA00022475"/>
    </source>
</evidence>
<dbReference type="EMBL" id="JBHUNE010000003">
    <property type="protein sequence ID" value="MFD2757863.1"/>
    <property type="molecule type" value="Genomic_DNA"/>
</dbReference>
<dbReference type="PANTHER" id="PTHR30213">
    <property type="entry name" value="INNER MEMBRANE PROTEIN YHJD"/>
    <property type="match status" value="1"/>
</dbReference>